<dbReference type="eggNOG" id="ENOG5030UV3">
    <property type="taxonomic scope" value="Bacteria"/>
</dbReference>
<proteinExistence type="predicted"/>
<dbReference type="PATRIC" id="fig|1235802.3.peg.1421"/>
<dbReference type="Proteomes" id="UP000012589">
    <property type="component" value="Unassembled WGS sequence"/>
</dbReference>
<dbReference type="AlphaFoldDB" id="N2B054"/>
<sequence length="66" mass="7667">MDRKALFIELKGIQGRGITIFLEGEKSTPETVTELLCIQEDSSYMRDYIFDKGVLKELHFDKVQNK</sequence>
<reference evidence="1 2" key="1">
    <citation type="journal article" date="2014" name="Genome Announc.">
        <title>Draft genome sequences of the altered schaedler flora, a defined bacterial community from gnotobiotic mice.</title>
        <authorList>
            <person name="Wannemuehler M.J."/>
            <person name="Overstreet A.M."/>
            <person name="Ward D.V."/>
            <person name="Phillips G.J."/>
        </authorList>
    </citation>
    <scope>NUCLEOTIDE SEQUENCE [LARGE SCALE GENOMIC DNA]</scope>
    <source>
        <strain evidence="1 2">ASF492</strain>
    </source>
</reference>
<evidence type="ECO:0000313" key="2">
    <source>
        <dbReference type="Proteomes" id="UP000012589"/>
    </source>
</evidence>
<name>N2B054_9FIRM</name>
<dbReference type="EMBL" id="AQFT01000039">
    <property type="protein sequence ID" value="EMZ33791.1"/>
    <property type="molecule type" value="Genomic_DNA"/>
</dbReference>
<protein>
    <submittedName>
        <fullName evidence="1">Uncharacterized protein</fullName>
    </submittedName>
</protein>
<keyword evidence="2" id="KW-1185">Reference proteome</keyword>
<gene>
    <name evidence="1" type="ORF">C823_01331</name>
</gene>
<dbReference type="HOGENOM" id="CLU_184411_1_1_9"/>
<accession>N2B054</accession>
<comment type="caution">
    <text evidence="1">The sequence shown here is derived from an EMBL/GenBank/DDBJ whole genome shotgun (WGS) entry which is preliminary data.</text>
</comment>
<evidence type="ECO:0000313" key="1">
    <source>
        <dbReference type="EMBL" id="EMZ33791.1"/>
    </source>
</evidence>
<dbReference type="OrthoDB" id="1771153at2"/>
<organism evidence="1 2">
    <name type="scientific">Eubacterium plexicaudatum ASF492</name>
    <dbReference type="NCBI Taxonomy" id="1235802"/>
    <lineage>
        <taxon>Bacteria</taxon>
        <taxon>Bacillati</taxon>
        <taxon>Bacillota</taxon>
        <taxon>Clostridia</taxon>
        <taxon>Eubacteriales</taxon>
        <taxon>Eubacteriaceae</taxon>
        <taxon>Eubacterium</taxon>
    </lineage>
</organism>
<dbReference type="STRING" id="1235802.C823_01331"/>